<dbReference type="Proteomes" id="UP000051530">
    <property type="component" value="Unassembled WGS sequence"/>
</dbReference>
<feature type="non-terminal residue" evidence="1">
    <location>
        <position position="1"/>
    </location>
</feature>
<dbReference type="AlphaFoldDB" id="A0A0R0M012"/>
<comment type="caution">
    <text evidence="1">The sequence shown here is derived from an EMBL/GenBank/DDBJ whole genome shotgun (WGS) entry which is preliminary data.</text>
</comment>
<dbReference type="EMBL" id="LGUB01000310">
    <property type="protein sequence ID" value="KRH93509.1"/>
    <property type="molecule type" value="Genomic_DNA"/>
</dbReference>
<proteinExistence type="predicted"/>
<organism evidence="1 2">
    <name type="scientific">Pseudoloma neurophilia</name>
    <dbReference type="NCBI Taxonomy" id="146866"/>
    <lineage>
        <taxon>Eukaryota</taxon>
        <taxon>Fungi</taxon>
        <taxon>Fungi incertae sedis</taxon>
        <taxon>Microsporidia</taxon>
        <taxon>Pseudoloma</taxon>
    </lineage>
</organism>
<protein>
    <submittedName>
        <fullName evidence="1">Uncharacterized protein</fullName>
    </submittedName>
</protein>
<keyword evidence="2" id="KW-1185">Reference proteome</keyword>
<evidence type="ECO:0000313" key="1">
    <source>
        <dbReference type="EMBL" id="KRH93509.1"/>
    </source>
</evidence>
<sequence>NLMIIKSSFIYLFFFNSSYCFFCIRSQSQLFLFCDYIIKISCT</sequence>
<dbReference type="VEuPathDB" id="MicrosporidiaDB:M153_8120002"/>
<name>A0A0R0M012_9MICR</name>
<evidence type="ECO:0000313" key="2">
    <source>
        <dbReference type="Proteomes" id="UP000051530"/>
    </source>
</evidence>
<gene>
    <name evidence="1" type="ORF">M153_8120002</name>
</gene>
<accession>A0A0R0M012</accession>
<reference evidence="1 2" key="1">
    <citation type="submission" date="2015-07" db="EMBL/GenBank/DDBJ databases">
        <title>The genome of Pseudoloma neurophilia, a relevant intracellular parasite of the zebrafish.</title>
        <authorList>
            <person name="Ndikumana S."/>
            <person name="Pelin A."/>
            <person name="Sanders J."/>
            <person name="Corradi N."/>
        </authorList>
    </citation>
    <scope>NUCLEOTIDE SEQUENCE [LARGE SCALE GENOMIC DNA]</scope>
    <source>
        <strain evidence="1 2">MK1</strain>
    </source>
</reference>